<proteinExistence type="predicted"/>
<name>A0AAV4PQ73_CAEEX</name>
<evidence type="ECO:0000313" key="2">
    <source>
        <dbReference type="Proteomes" id="UP001054945"/>
    </source>
</evidence>
<keyword evidence="2" id="KW-1185">Reference proteome</keyword>
<sequence length="88" mass="9576">MFTPDNADKSRVVWHIVTHFDGKQVVQNICADESQAAAGATLSHFGKRLWATAQLFSRPSRATTKIGVASLKIKLTAILCKIHGAEIT</sequence>
<dbReference type="EMBL" id="BPLR01005021">
    <property type="protein sequence ID" value="GIX99249.1"/>
    <property type="molecule type" value="Genomic_DNA"/>
</dbReference>
<dbReference type="Proteomes" id="UP001054945">
    <property type="component" value="Unassembled WGS sequence"/>
</dbReference>
<organism evidence="1 2">
    <name type="scientific">Caerostris extrusa</name>
    <name type="common">Bark spider</name>
    <name type="synonym">Caerostris bankana</name>
    <dbReference type="NCBI Taxonomy" id="172846"/>
    <lineage>
        <taxon>Eukaryota</taxon>
        <taxon>Metazoa</taxon>
        <taxon>Ecdysozoa</taxon>
        <taxon>Arthropoda</taxon>
        <taxon>Chelicerata</taxon>
        <taxon>Arachnida</taxon>
        <taxon>Araneae</taxon>
        <taxon>Araneomorphae</taxon>
        <taxon>Entelegynae</taxon>
        <taxon>Araneoidea</taxon>
        <taxon>Araneidae</taxon>
        <taxon>Caerostris</taxon>
    </lineage>
</organism>
<evidence type="ECO:0000313" key="1">
    <source>
        <dbReference type="EMBL" id="GIX99249.1"/>
    </source>
</evidence>
<accession>A0AAV4PQ73</accession>
<dbReference type="AlphaFoldDB" id="A0AAV4PQ73"/>
<gene>
    <name evidence="1" type="ORF">CEXT_116771</name>
</gene>
<protein>
    <submittedName>
        <fullName evidence="1">Uncharacterized protein</fullName>
    </submittedName>
</protein>
<reference evidence="1 2" key="1">
    <citation type="submission" date="2021-06" db="EMBL/GenBank/DDBJ databases">
        <title>Caerostris extrusa draft genome.</title>
        <authorList>
            <person name="Kono N."/>
            <person name="Arakawa K."/>
        </authorList>
    </citation>
    <scope>NUCLEOTIDE SEQUENCE [LARGE SCALE GENOMIC DNA]</scope>
</reference>
<comment type="caution">
    <text evidence="1">The sequence shown here is derived from an EMBL/GenBank/DDBJ whole genome shotgun (WGS) entry which is preliminary data.</text>
</comment>